<comment type="caution">
    <text evidence="1">The sequence shown here is derived from an EMBL/GenBank/DDBJ whole genome shotgun (WGS) entry which is preliminary data.</text>
</comment>
<evidence type="ECO:0000313" key="1">
    <source>
        <dbReference type="EMBL" id="CAD6455601.1"/>
    </source>
</evidence>
<evidence type="ECO:0000313" key="2">
    <source>
        <dbReference type="Proteomes" id="UP000624404"/>
    </source>
</evidence>
<gene>
    <name evidence="1" type="ORF">SCLTRI_LOCUS10284</name>
</gene>
<protein>
    <submittedName>
        <fullName evidence="1">1d228034-a253-43a8-81c7-c8c7df34e203</fullName>
    </submittedName>
</protein>
<keyword evidence="2" id="KW-1185">Reference proteome</keyword>
<sequence>MALSTSSIISILHLSSPQLHCLLQFSLSISSLLNIYTHHAQIPCDNITMSSQTSNIAVQGSVTSGHNYTSTSTPRTSIIEQSRLSANRIQTYLNHPHHSTTYASSTQTHNDQASVTQHYTTAAAKSIQEFENAFNPKTRGH</sequence>
<dbReference type="OrthoDB" id="3553297at2759"/>
<reference evidence="1" key="1">
    <citation type="submission" date="2020-10" db="EMBL/GenBank/DDBJ databases">
        <authorList>
            <person name="Kusch S."/>
        </authorList>
    </citation>
    <scope>NUCLEOTIDE SEQUENCE</scope>
    <source>
        <strain evidence="1">SwB9</strain>
    </source>
</reference>
<proteinExistence type="predicted"/>
<dbReference type="Proteomes" id="UP000624404">
    <property type="component" value="Unassembled WGS sequence"/>
</dbReference>
<dbReference type="AlphaFoldDB" id="A0A8H2W6Z1"/>
<dbReference type="EMBL" id="CAJHIA010000037">
    <property type="protein sequence ID" value="CAD6455601.1"/>
    <property type="molecule type" value="Genomic_DNA"/>
</dbReference>
<accession>A0A8H2W6Z1</accession>
<organism evidence="1 2">
    <name type="scientific">Sclerotinia trifoliorum</name>
    <dbReference type="NCBI Taxonomy" id="28548"/>
    <lineage>
        <taxon>Eukaryota</taxon>
        <taxon>Fungi</taxon>
        <taxon>Dikarya</taxon>
        <taxon>Ascomycota</taxon>
        <taxon>Pezizomycotina</taxon>
        <taxon>Leotiomycetes</taxon>
        <taxon>Helotiales</taxon>
        <taxon>Sclerotiniaceae</taxon>
        <taxon>Sclerotinia</taxon>
    </lineage>
</organism>
<name>A0A8H2W6Z1_9HELO</name>